<evidence type="ECO:0000256" key="6">
    <source>
        <dbReference type="ARBA" id="ARBA00023204"/>
    </source>
</evidence>
<dbReference type="InterPro" id="IPR008332">
    <property type="entry name" value="MethylG_MeTrfase_N"/>
</dbReference>
<dbReference type="SUPFAM" id="SSF46767">
    <property type="entry name" value="Methylated DNA-protein cysteine methyltransferase, C-terminal domain"/>
    <property type="match status" value="1"/>
</dbReference>
<keyword evidence="3 8" id="KW-0489">Methyltransferase</keyword>
<organism evidence="11 12">
    <name type="scientific">Pokkaliibacter plantistimulans</name>
    <dbReference type="NCBI Taxonomy" id="1635171"/>
    <lineage>
        <taxon>Bacteria</taxon>
        <taxon>Pseudomonadati</taxon>
        <taxon>Pseudomonadota</taxon>
        <taxon>Gammaproteobacteria</taxon>
        <taxon>Oceanospirillales</taxon>
        <taxon>Balneatrichaceae</taxon>
        <taxon>Pokkaliibacter</taxon>
    </lineage>
</organism>
<keyword evidence="12" id="KW-1185">Reference proteome</keyword>
<evidence type="ECO:0000256" key="7">
    <source>
        <dbReference type="ARBA" id="ARBA00049348"/>
    </source>
</evidence>
<evidence type="ECO:0000313" key="11">
    <source>
        <dbReference type="EMBL" id="PXF29824.1"/>
    </source>
</evidence>
<dbReference type="InterPro" id="IPR036388">
    <property type="entry name" value="WH-like_DNA-bd_sf"/>
</dbReference>
<keyword evidence="4 8" id="KW-0808">Transferase</keyword>
<comment type="caution">
    <text evidence="11">The sequence shown here is derived from an EMBL/GenBank/DDBJ whole genome shotgun (WGS) entry which is preliminary data.</text>
</comment>
<dbReference type="Pfam" id="PF02870">
    <property type="entry name" value="Methyltransf_1N"/>
    <property type="match status" value="1"/>
</dbReference>
<comment type="catalytic activity">
    <reaction evidence="7 8">
        <text>a 6-O-methyl-2'-deoxyguanosine in DNA + L-cysteinyl-[protein] = S-methyl-L-cysteinyl-[protein] + a 2'-deoxyguanosine in DNA</text>
        <dbReference type="Rhea" id="RHEA:24000"/>
        <dbReference type="Rhea" id="RHEA-COMP:10131"/>
        <dbReference type="Rhea" id="RHEA-COMP:10132"/>
        <dbReference type="Rhea" id="RHEA-COMP:11367"/>
        <dbReference type="Rhea" id="RHEA-COMP:11368"/>
        <dbReference type="ChEBI" id="CHEBI:29950"/>
        <dbReference type="ChEBI" id="CHEBI:82612"/>
        <dbReference type="ChEBI" id="CHEBI:85445"/>
        <dbReference type="ChEBI" id="CHEBI:85448"/>
        <dbReference type="EC" id="2.1.1.63"/>
    </reaction>
</comment>
<evidence type="ECO:0000256" key="8">
    <source>
        <dbReference type="HAMAP-Rule" id="MF_00772"/>
    </source>
</evidence>
<dbReference type="InterPro" id="IPR036631">
    <property type="entry name" value="MGMT_N_sf"/>
</dbReference>
<evidence type="ECO:0000256" key="4">
    <source>
        <dbReference type="ARBA" id="ARBA00022679"/>
    </source>
</evidence>
<reference evidence="11 12" key="1">
    <citation type="submission" date="2015-03" db="EMBL/GenBank/DDBJ databases">
        <authorList>
            <person name="Krishnan R."/>
            <person name="Midha S."/>
            <person name="Patil P.B."/>
            <person name="Rameshkumar N."/>
        </authorList>
    </citation>
    <scope>NUCLEOTIDE SEQUENCE [LARGE SCALE GENOMIC DNA]</scope>
    <source>
        <strain evidence="11 12">L1E11</strain>
    </source>
</reference>
<dbReference type="Pfam" id="PF01035">
    <property type="entry name" value="DNA_binding_1"/>
    <property type="match status" value="1"/>
</dbReference>
<feature type="domain" description="Methylated-DNA-[protein]-cysteine S-methyltransferase DNA binding" evidence="9">
    <location>
        <begin position="80"/>
        <end position="158"/>
    </location>
</feature>
<keyword evidence="5 8" id="KW-0227">DNA damage</keyword>
<evidence type="ECO:0000256" key="1">
    <source>
        <dbReference type="ARBA" id="ARBA00001286"/>
    </source>
</evidence>
<feature type="active site" description="Nucleophile; methyl group acceptor" evidence="8">
    <location>
        <position position="130"/>
    </location>
</feature>
<keyword evidence="2 8" id="KW-0963">Cytoplasm</keyword>
<dbReference type="Gene3D" id="3.30.160.70">
    <property type="entry name" value="Methylated DNA-protein cysteine methyltransferase domain"/>
    <property type="match status" value="1"/>
</dbReference>
<evidence type="ECO:0000256" key="2">
    <source>
        <dbReference type="ARBA" id="ARBA00022490"/>
    </source>
</evidence>
<dbReference type="InterPro" id="IPR001497">
    <property type="entry name" value="MethylDNA_cys_MeTrfase_AS"/>
</dbReference>
<name>A0ABX5LT43_9GAMM</name>
<dbReference type="SUPFAM" id="SSF53155">
    <property type="entry name" value="Methylated DNA-protein cysteine methyltransferase domain"/>
    <property type="match status" value="1"/>
</dbReference>
<evidence type="ECO:0000256" key="3">
    <source>
        <dbReference type="ARBA" id="ARBA00022603"/>
    </source>
</evidence>
<evidence type="ECO:0000256" key="5">
    <source>
        <dbReference type="ARBA" id="ARBA00022763"/>
    </source>
</evidence>
<dbReference type="InterPro" id="IPR023546">
    <property type="entry name" value="MGMT"/>
</dbReference>
<evidence type="ECO:0000259" key="10">
    <source>
        <dbReference type="Pfam" id="PF02870"/>
    </source>
</evidence>
<dbReference type="InterPro" id="IPR014048">
    <property type="entry name" value="MethylDNA_cys_MeTrfase_DNA-bd"/>
</dbReference>
<dbReference type="PANTHER" id="PTHR10815">
    <property type="entry name" value="METHYLATED-DNA--PROTEIN-CYSTEINE METHYLTRANSFERASE"/>
    <property type="match status" value="1"/>
</dbReference>
<dbReference type="Gene3D" id="1.10.10.10">
    <property type="entry name" value="Winged helix-like DNA-binding domain superfamily/Winged helix DNA-binding domain"/>
    <property type="match status" value="1"/>
</dbReference>
<dbReference type="NCBIfam" id="TIGR00589">
    <property type="entry name" value="ogt"/>
    <property type="match status" value="1"/>
</dbReference>
<comment type="subcellular location">
    <subcellularLocation>
        <location evidence="8">Cytoplasm</location>
    </subcellularLocation>
</comment>
<comment type="catalytic activity">
    <reaction evidence="1 8">
        <text>a 4-O-methyl-thymidine in DNA + L-cysteinyl-[protein] = a thymidine in DNA + S-methyl-L-cysteinyl-[protein]</text>
        <dbReference type="Rhea" id="RHEA:53428"/>
        <dbReference type="Rhea" id="RHEA-COMP:10131"/>
        <dbReference type="Rhea" id="RHEA-COMP:10132"/>
        <dbReference type="Rhea" id="RHEA-COMP:13555"/>
        <dbReference type="Rhea" id="RHEA-COMP:13556"/>
        <dbReference type="ChEBI" id="CHEBI:29950"/>
        <dbReference type="ChEBI" id="CHEBI:82612"/>
        <dbReference type="ChEBI" id="CHEBI:137386"/>
        <dbReference type="ChEBI" id="CHEBI:137387"/>
        <dbReference type="EC" id="2.1.1.63"/>
    </reaction>
</comment>
<comment type="function">
    <text evidence="8">Involved in the cellular defense against the biological effects of O6-methylguanine (O6-MeG) and O4-methylthymine (O4-MeT) in DNA. Repairs the methylated nucleobase in DNA by stoichiometrically transferring the methyl group to a cysteine residue in the enzyme. This is a suicide reaction: the enzyme is irreversibly inactivated.</text>
</comment>
<evidence type="ECO:0000259" key="9">
    <source>
        <dbReference type="Pfam" id="PF01035"/>
    </source>
</evidence>
<dbReference type="Proteomes" id="UP000248090">
    <property type="component" value="Unassembled WGS sequence"/>
</dbReference>
<comment type="miscellaneous">
    <text evidence="8">This enzyme catalyzes only one turnover and therefore is not strictly catalytic. According to one definition, an enzyme is a biocatalyst that acts repeatedly and over many reaction cycles.</text>
</comment>
<gene>
    <name evidence="11" type="ORF">WH50_18530</name>
</gene>
<dbReference type="PANTHER" id="PTHR10815:SF5">
    <property type="entry name" value="METHYLATED-DNA--PROTEIN-CYSTEINE METHYLTRANSFERASE"/>
    <property type="match status" value="1"/>
</dbReference>
<dbReference type="PROSITE" id="PS00374">
    <property type="entry name" value="MGMT"/>
    <property type="match status" value="1"/>
</dbReference>
<dbReference type="HAMAP" id="MF_00772">
    <property type="entry name" value="OGT"/>
    <property type="match status" value="1"/>
</dbReference>
<dbReference type="EMBL" id="LAPT01000095">
    <property type="protein sequence ID" value="PXF29824.1"/>
    <property type="molecule type" value="Genomic_DNA"/>
</dbReference>
<protein>
    <recommendedName>
        <fullName evidence="8">Methylated-DNA--protein-cysteine methyltransferase</fullName>
        <ecNumber evidence="8">2.1.1.63</ecNumber>
    </recommendedName>
    <alternativeName>
        <fullName evidence="8">6-O-methylguanine-DNA methyltransferase</fullName>
        <shortName evidence="8">MGMT</shortName>
    </alternativeName>
    <alternativeName>
        <fullName evidence="8">O-6-methylguanine-DNA-alkyltransferase</fullName>
    </alternativeName>
</protein>
<dbReference type="CDD" id="cd06445">
    <property type="entry name" value="ATase"/>
    <property type="match status" value="1"/>
</dbReference>
<feature type="domain" description="Methylguanine DNA methyltransferase ribonuclease-like" evidence="10">
    <location>
        <begin position="10"/>
        <end position="74"/>
    </location>
</feature>
<comment type="similarity">
    <text evidence="8">Belongs to the MGMT family.</text>
</comment>
<dbReference type="RefSeq" id="WP_110188834.1">
    <property type="nucleotide sequence ID" value="NZ_CP177354.1"/>
</dbReference>
<dbReference type="EC" id="2.1.1.63" evidence="8"/>
<dbReference type="InterPro" id="IPR036217">
    <property type="entry name" value="MethylDNA_cys_MeTrfase_DNAb"/>
</dbReference>
<evidence type="ECO:0000313" key="12">
    <source>
        <dbReference type="Proteomes" id="UP000248090"/>
    </source>
</evidence>
<proteinExistence type="inferred from homology"/>
<keyword evidence="6 8" id="KW-0234">DNA repair</keyword>
<accession>A0ABX5LT43</accession>
<sequence>MNESPPTVTHVITSPVGPLRLTATEQALLGVYFLGEKAQDVTPVCPEQTILSWAVRELQAYFAGQLRTFTVPLQPVGTTFQLSVWQQLQAIPWGETCSYGDIARALGQPGASRAVGMANNRNPLPIIIPCHRVIGSAGHLVGFGGGLSIKQQLLALEQAQLGLF</sequence>